<dbReference type="EMBL" id="JACHFL010000030">
    <property type="protein sequence ID" value="MBB5366192.1"/>
    <property type="molecule type" value="Genomic_DNA"/>
</dbReference>
<comment type="caution">
    <text evidence="3">The sequence shown here is derived from an EMBL/GenBank/DDBJ whole genome shotgun (WGS) entry which is preliminary data.</text>
</comment>
<gene>
    <name evidence="3" type="ORF">HNQ08_005321</name>
</gene>
<feature type="compositionally biased region" description="Polar residues" evidence="1">
    <location>
        <begin position="1"/>
        <end position="16"/>
    </location>
</feature>
<dbReference type="InterPro" id="IPR001434">
    <property type="entry name" value="OmcB-like_DUF11"/>
</dbReference>
<accession>A0A7W8JZQ8</accession>
<evidence type="ECO:0000256" key="1">
    <source>
        <dbReference type="SAM" id="MobiDB-lite"/>
    </source>
</evidence>
<feature type="domain" description="DUF11" evidence="2">
    <location>
        <begin position="486"/>
        <end position="610"/>
    </location>
</feature>
<evidence type="ECO:0000259" key="2">
    <source>
        <dbReference type="Pfam" id="PF01345"/>
    </source>
</evidence>
<name>A0A7W8JZQ8_9DEIO</name>
<dbReference type="RefSeq" id="WP_184138058.1">
    <property type="nucleotide sequence ID" value="NZ_JACHFL010000030.1"/>
</dbReference>
<keyword evidence="4" id="KW-1185">Reference proteome</keyword>
<protein>
    <submittedName>
        <fullName evidence="3">Putative repeat protein (TIGR01451 family)</fullName>
    </submittedName>
</protein>
<feature type="region of interest" description="Disordered" evidence="1">
    <location>
        <begin position="1"/>
        <end position="22"/>
    </location>
</feature>
<dbReference type="Gene3D" id="2.60.40.4070">
    <property type="match status" value="1"/>
</dbReference>
<evidence type="ECO:0000313" key="4">
    <source>
        <dbReference type="Proteomes" id="UP000552709"/>
    </source>
</evidence>
<dbReference type="AlphaFoldDB" id="A0A7W8JZQ8"/>
<dbReference type="Proteomes" id="UP000552709">
    <property type="component" value="Unassembled WGS sequence"/>
</dbReference>
<reference evidence="3 4" key="1">
    <citation type="submission" date="2020-08" db="EMBL/GenBank/DDBJ databases">
        <title>Genomic Encyclopedia of Type Strains, Phase IV (KMG-IV): sequencing the most valuable type-strain genomes for metagenomic binning, comparative biology and taxonomic classification.</title>
        <authorList>
            <person name="Goeker M."/>
        </authorList>
    </citation>
    <scope>NUCLEOTIDE SEQUENCE [LARGE SCALE GENOMIC DNA]</scope>
    <source>
        <strain evidence="3 4">DSM 27939</strain>
    </source>
</reference>
<evidence type="ECO:0000313" key="3">
    <source>
        <dbReference type="EMBL" id="MBB5366192.1"/>
    </source>
</evidence>
<dbReference type="Pfam" id="PF01345">
    <property type="entry name" value="DUF11"/>
    <property type="match status" value="1"/>
</dbReference>
<organism evidence="3 4">
    <name type="scientific">Deinococcus humi</name>
    <dbReference type="NCBI Taxonomy" id="662880"/>
    <lineage>
        <taxon>Bacteria</taxon>
        <taxon>Thermotogati</taxon>
        <taxon>Deinococcota</taxon>
        <taxon>Deinococci</taxon>
        <taxon>Deinococcales</taxon>
        <taxon>Deinococcaceae</taxon>
        <taxon>Deinococcus</taxon>
    </lineage>
</organism>
<sequence>MSGTSRASLETGNSNKGDLGTASPMRKTSLFVYANAGEQLAMGSSGMLSGLSPAASINVYAGEVNLTSGSAPTPVKTCLPTNAKVGYIETRLQETSGPNTVNAGGYIPCTYTVTSTNVYTIEFLAPSPTADKAPTANTVGTAWPVPVASDSSIAAWDVTVVKNGSTAVPGRVWTTYLAMNSGGNSRSVGLKLYVQTKDGYRYQVTQNLDPYGFVFFANNKGVTNSSGQASFQSATVASATYGTPVVGLDSGTDVTHKLFFNVPDTTLPATVGTDWLLTSAPTLPPTPSGLTFTGREGNVGYAGSSNGFLLGGTFTFTNSSPQAFSYRLTIPLSGSGSNTNRVLTGLAKSGSNTVDWDGLDGDGKVVPAGSNSYTASVTLFAGEVHFPLLDSENAVGMNITRQTLSGSGGASTIYWDDRLLTRSNGVSTGIAGAPSPDVTPSGVDSSLSAQHSWSSAFGDKKVMDTWAYYPGSPATASNSVQVRTADISLVKATSATTAARGGKITYTLTVQNLTASTPGQPLTVTVADALPSWATASSWRCPSGCAVVGGTGALSTVVTLNNQTPVVITVTSTVSSATTIGTNLTNTATVSRANDAIDPDTPNNTSSVTVTARDPVTNLDLVKTVRNATKQQTTGGTSSVASPGDLMEYVIRYTNSGDLAIPNLSLQDSLATNLTPVSAVLVCPSGTSVTLTATQNYVVALNSFCGSGTQVAAGESGTLTLTARVK</sequence>
<proteinExistence type="predicted"/>